<dbReference type="InterPro" id="IPR020019">
    <property type="entry name" value="AcTrfase_PglD-like"/>
</dbReference>
<dbReference type="Pfam" id="PF25087">
    <property type="entry name" value="GMPPB_C"/>
    <property type="match status" value="1"/>
</dbReference>
<protein>
    <submittedName>
        <fullName evidence="8">Acetyltransferase</fullName>
    </submittedName>
</protein>
<keyword evidence="3" id="KW-0012">Acyltransferase</keyword>
<dbReference type="OrthoDB" id="1115300at2"/>
<evidence type="ECO:0000256" key="4">
    <source>
        <dbReference type="PIRSR" id="PIRSR620019-1"/>
    </source>
</evidence>
<dbReference type="NCBIfam" id="TIGR03570">
    <property type="entry name" value="NeuD_NnaD"/>
    <property type="match status" value="1"/>
</dbReference>
<evidence type="ECO:0000256" key="3">
    <source>
        <dbReference type="ARBA" id="ARBA00023315"/>
    </source>
</evidence>
<evidence type="ECO:0000256" key="1">
    <source>
        <dbReference type="ARBA" id="ARBA00007274"/>
    </source>
</evidence>
<dbReference type="AlphaFoldDB" id="A0A3P3QPI8"/>
<evidence type="ECO:0000313" key="8">
    <source>
        <dbReference type="EMBL" id="RRJ23141.1"/>
    </source>
</evidence>
<dbReference type="Proteomes" id="UP000276260">
    <property type="component" value="Unassembled WGS sequence"/>
</dbReference>
<dbReference type="InterPro" id="IPR041561">
    <property type="entry name" value="PglD_N"/>
</dbReference>
<evidence type="ECO:0000256" key="2">
    <source>
        <dbReference type="ARBA" id="ARBA00022737"/>
    </source>
</evidence>
<feature type="domain" description="PglD N-terminal" evidence="6">
    <location>
        <begin position="3"/>
        <end position="78"/>
    </location>
</feature>
<keyword evidence="9" id="KW-1185">Reference proteome</keyword>
<organism evidence="8 9">
    <name type="scientific">Rheinheimera mesophila</name>
    <dbReference type="NCBI Taxonomy" id="1547515"/>
    <lineage>
        <taxon>Bacteria</taxon>
        <taxon>Pseudomonadati</taxon>
        <taxon>Pseudomonadota</taxon>
        <taxon>Gammaproteobacteria</taxon>
        <taxon>Chromatiales</taxon>
        <taxon>Chromatiaceae</taxon>
        <taxon>Rheinheimera</taxon>
    </lineage>
</organism>
<keyword evidence="2" id="KW-0677">Repeat</keyword>
<evidence type="ECO:0000313" key="9">
    <source>
        <dbReference type="Proteomes" id="UP000276260"/>
    </source>
</evidence>
<dbReference type="SUPFAM" id="SSF51161">
    <property type="entry name" value="Trimeric LpxA-like enzymes"/>
    <property type="match status" value="1"/>
</dbReference>
<feature type="active site" description="Proton acceptor" evidence="4">
    <location>
        <position position="140"/>
    </location>
</feature>
<reference evidence="8 9" key="1">
    <citation type="submission" date="2018-11" db="EMBL/GenBank/DDBJ databases">
        <title>Draft genome analysis of Rheinheimera mesophila isolated from an industrial waste site.</title>
        <authorList>
            <person name="Yu Q."/>
            <person name="Qi Y."/>
            <person name="Zhang H."/>
            <person name="Lu Y."/>
            <person name="Pu J."/>
        </authorList>
    </citation>
    <scope>NUCLEOTIDE SEQUENCE [LARGE SCALE GENOMIC DNA]</scope>
    <source>
        <strain evidence="8 9">IITR13</strain>
    </source>
</reference>
<feature type="site" description="Increases basicity of active site His" evidence="4">
    <location>
        <position position="141"/>
    </location>
</feature>
<evidence type="ECO:0000256" key="5">
    <source>
        <dbReference type="PIRSR" id="PIRSR620019-2"/>
    </source>
</evidence>
<dbReference type="Pfam" id="PF17836">
    <property type="entry name" value="PglD_N"/>
    <property type="match status" value="1"/>
</dbReference>
<dbReference type="RefSeq" id="WP_125060821.1">
    <property type="nucleotide sequence ID" value="NZ_RRCF01000001.1"/>
</dbReference>
<evidence type="ECO:0000259" key="6">
    <source>
        <dbReference type="Pfam" id="PF17836"/>
    </source>
</evidence>
<dbReference type="InterPro" id="IPR056729">
    <property type="entry name" value="GMPPB_C"/>
</dbReference>
<comment type="similarity">
    <text evidence="1">Belongs to the transferase hexapeptide repeat family.</text>
</comment>
<keyword evidence="8" id="KW-0808">Transferase</keyword>
<dbReference type="Gene3D" id="2.160.10.10">
    <property type="entry name" value="Hexapeptide repeat proteins"/>
    <property type="match status" value="1"/>
</dbReference>
<dbReference type="PANTHER" id="PTHR43300">
    <property type="entry name" value="ACETYLTRANSFERASE"/>
    <property type="match status" value="1"/>
</dbReference>
<feature type="domain" description="Mannose-1-phosphate guanyltransferase C-terminal" evidence="7">
    <location>
        <begin position="97"/>
        <end position="203"/>
    </location>
</feature>
<sequence length="221" mass="24550">MKNIIIYGAGSFAKMMRLYLERIDGQKVIAFCVDRAFLGSNRNFDGLPVIAFEEIEQLYPNDCYYIFVAVGYSNMRSRKLMYERAKFKGYKFVNYIDGSAIVDETVVLGNNNIVLLGTIIEQNCIIGDNNIFWSSVVISHDVAIDSHCFFASKSLVGGNCQIGDNCFFGFNSVCVQDVVIGKESLIGANSLVLSETKEFSKNIGSPAKQICLHQDSGIILK</sequence>
<dbReference type="InterPro" id="IPR011004">
    <property type="entry name" value="Trimer_LpxA-like_sf"/>
</dbReference>
<name>A0A3P3QPI8_9GAMM</name>
<evidence type="ECO:0000259" key="7">
    <source>
        <dbReference type="Pfam" id="PF25087"/>
    </source>
</evidence>
<feature type="binding site" evidence="5">
    <location>
        <position position="71"/>
    </location>
    <ligand>
        <name>substrate</name>
    </ligand>
</feature>
<dbReference type="CDD" id="cd03360">
    <property type="entry name" value="LbH_AT_putative"/>
    <property type="match status" value="1"/>
</dbReference>
<dbReference type="InterPro" id="IPR050179">
    <property type="entry name" value="Trans_hexapeptide_repeat"/>
</dbReference>
<dbReference type="GO" id="GO:0016740">
    <property type="term" value="F:transferase activity"/>
    <property type="evidence" value="ECO:0007669"/>
    <property type="project" value="UniProtKB-KW"/>
</dbReference>
<dbReference type="EMBL" id="RRCF01000001">
    <property type="protein sequence ID" value="RRJ23141.1"/>
    <property type="molecule type" value="Genomic_DNA"/>
</dbReference>
<accession>A0A3P3QPI8</accession>
<proteinExistence type="inferred from homology"/>
<dbReference type="Gene3D" id="3.40.50.20">
    <property type="match status" value="1"/>
</dbReference>
<dbReference type="PANTHER" id="PTHR43300:SF7">
    <property type="entry name" value="UDP-N-ACETYLBACILLOSAMINE N-ACETYLTRANSFERASE"/>
    <property type="match status" value="1"/>
</dbReference>
<comment type="caution">
    <text evidence="8">The sequence shown here is derived from an EMBL/GenBank/DDBJ whole genome shotgun (WGS) entry which is preliminary data.</text>
</comment>
<gene>
    <name evidence="8" type="ORF">EIK76_03385</name>
</gene>